<name>A4C1G0_9FLAO</name>
<dbReference type="Gene3D" id="1.20.120.160">
    <property type="entry name" value="HPT domain"/>
    <property type="match status" value="1"/>
</dbReference>
<evidence type="ECO:0000256" key="1">
    <source>
        <dbReference type="PROSITE-ProRule" id="PRU00110"/>
    </source>
</evidence>
<dbReference type="AlphaFoldDB" id="A4C1G0"/>
<dbReference type="STRING" id="313594.PI23P_11537"/>
<proteinExistence type="predicted"/>
<sequence>MESPNLKYINQLAAGDAAVKEELIHIIKTEFPEEKKEYCKSIESGDFSRIAEIIHRVKHKISILGLIEGYEIANVFEYNLRNSDLKGKAAFEKVLMAITAYIKTI</sequence>
<dbReference type="OrthoDB" id="1441381at2"/>
<gene>
    <name evidence="3" type="ORF">PI23P_11537</name>
</gene>
<dbReference type="HOGENOM" id="CLU_170102_0_0_10"/>
<keyword evidence="1" id="KW-0597">Phosphoprotein</keyword>
<organism evidence="3 4">
    <name type="scientific">Polaribacter irgensii 23-P</name>
    <dbReference type="NCBI Taxonomy" id="313594"/>
    <lineage>
        <taxon>Bacteria</taxon>
        <taxon>Pseudomonadati</taxon>
        <taxon>Bacteroidota</taxon>
        <taxon>Flavobacteriia</taxon>
        <taxon>Flavobacteriales</taxon>
        <taxon>Flavobacteriaceae</taxon>
    </lineage>
</organism>
<dbReference type="GO" id="GO:0004672">
    <property type="term" value="F:protein kinase activity"/>
    <property type="evidence" value="ECO:0007669"/>
    <property type="project" value="UniProtKB-ARBA"/>
</dbReference>
<protein>
    <recommendedName>
        <fullName evidence="2">HPt domain-containing protein</fullName>
    </recommendedName>
</protein>
<feature type="domain" description="HPt" evidence="2">
    <location>
        <begin position="16"/>
        <end position="105"/>
    </location>
</feature>
<keyword evidence="4" id="KW-1185">Reference proteome</keyword>
<dbReference type="InterPro" id="IPR036641">
    <property type="entry name" value="HPT_dom_sf"/>
</dbReference>
<evidence type="ECO:0000259" key="2">
    <source>
        <dbReference type="PROSITE" id="PS50894"/>
    </source>
</evidence>
<evidence type="ECO:0000313" key="4">
    <source>
        <dbReference type="Proteomes" id="UP000003053"/>
    </source>
</evidence>
<dbReference type="SUPFAM" id="SSF47226">
    <property type="entry name" value="Histidine-containing phosphotransfer domain, HPT domain"/>
    <property type="match status" value="1"/>
</dbReference>
<reference evidence="3 4" key="1">
    <citation type="submission" date="2006-02" db="EMBL/GenBank/DDBJ databases">
        <authorList>
            <person name="Murray A."/>
            <person name="Staley J."/>
            <person name="Ferriera S."/>
            <person name="Johnson J."/>
            <person name="Kravitz S."/>
            <person name="Halpern A."/>
            <person name="Remington K."/>
            <person name="Beeson K."/>
            <person name="Tran B."/>
            <person name="Rogers Y.-H."/>
            <person name="Friedman R."/>
            <person name="Venter J.C."/>
        </authorList>
    </citation>
    <scope>NUCLEOTIDE SEQUENCE [LARGE SCALE GENOMIC DNA]</scope>
    <source>
        <strain evidence="3 4">23-P</strain>
    </source>
</reference>
<accession>A4C1G0</accession>
<feature type="modified residue" description="Phosphohistidine" evidence="1">
    <location>
        <position position="55"/>
    </location>
</feature>
<dbReference type="EMBL" id="AAOG01000003">
    <property type="protein sequence ID" value="EAR11963.1"/>
    <property type="molecule type" value="Genomic_DNA"/>
</dbReference>
<dbReference type="Proteomes" id="UP000003053">
    <property type="component" value="Unassembled WGS sequence"/>
</dbReference>
<dbReference type="InterPro" id="IPR008207">
    <property type="entry name" value="Sig_transdc_His_kin_Hpt_dom"/>
</dbReference>
<evidence type="ECO:0000313" key="3">
    <source>
        <dbReference type="EMBL" id="EAR11963.1"/>
    </source>
</evidence>
<dbReference type="eggNOG" id="COG2198">
    <property type="taxonomic scope" value="Bacteria"/>
</dbReference>
<comment type="caution">
    <text evidence="3">The sequence shown here is derived from an EMBL/GenBank/DDBJ whole genome shotgun (WGS) entry which is preliminary data.</text>
</comment>
<dbReference type="RefSeq" id="WP_004570923.1">
    <property type="nucleotide sequence ID" value="NZ_CH724148.1"/>
</dbReference>
<dbReference type="PROSITE" id="PS50894">
    <property type="entry name" value="HPT"/>
    <property type="match status" value="1"/>
</dbReference>
<dbReference type="GO" id="GO:0000160">
    <property type="term" value="P:phosphorelay signal transduction system"/>
    <property type="evidence" value="ECO:0007669"/>
    <property type="project" value="InterPro"/>
</dbReference>